<dbReference type="EMBL" id="LT629776">
    <property type="protein sequence ID" value="SDS04345.1"/>
    <property type="molecule type" value="Genomic_DNA"/>
</dbReference>
<dbReference type="Proteomes" id="UP000185663">
    <property type="component" value="Chromosome I"/>
</dbReference>
<gene>
    <name evidence="4" type="ORF">SAMN04489860_0663</name>
</gene>
<organism evidence="4 5">
    <name type="scientific">Paraoerskovia marina</name>
    <dbReference type="NCBI Taxonomy" id="545619"/>
    <lineage>
        <taxon>Bacteria</taxon>
        <taxon>Bacillati</taxon>
        <taxon>Actinomycetota</taxon>
        <taxon>Actinomycetes</taxon>
        <taxon>Micrococcales</taxon>
        <taxon>Cellulomonadaceae</taxon>
        <taxon>Paraoerskovia</taxon>
    </lineage>
</organism>
<evidence type="ECO:0000313" key="5">
    <source>
        <dbReference type="Proteomes" id="UP000185663"/>
    </source>
</evidence>
<evidence type="ECO:0000313" key="4">
    <source>
        <dbReference type="EMBL" id="SDS04345.1"/>
    </source>
</evidence>
<dbReference type="Pfam" id="PF01471">
    <property type="entry name" value="PG_binding_1"/>
    <property type="match status" value="1"/>
</dbReference>
<evidence type="ECO:0000256" key="2">
    <source>
        <dbReference type="SAM" id="Phobius"/>
    </source>
</evidence>
<dbReference type="InterPro" id="IPR036366">
    <property type="entry name" value="PGBDSf"/>
</dbReference>
<keyword evidence="2" id="KW-0812">Transmembrane</keyword>
<dbReference type="AlphaFoldDB" id="A0A1H1NZZ1"/>
<dbReference type="PANTHER" id="PTHR30469:SF15">
    <property type="entry name" value="HLYD FAMILY OF SECRETION PROTEINS"/>
    <property type="match status" value="1"/>
</dbReference>
<evidence type="ECO:0000259" key="3">
    <source>
        <dbReference type="Pfam" id="PF01471"/>
    </source>
</evidence>
<keyword evidence="2" id="KW-0472">Membrane</keyword>
<proteinExistence type="predicted"/>
<name>A0A1H1NZZ1_9CELL</name>
<keyword evidence="5" id="KW-1185">Reference proteome</keyword>
<feature type="domain" description="Peptidoglycan binding-like" evidence="3">
    <location>
        <begin position="135"/>
        <end position="169"/>
    </location>
</feature>
<dbReference type="STRING" id="545619.SAMN04489860_0663"/>
<dbReference type="PANTHER" id="PTHR30469">
    <property type="entry name" value="MULTIDRUG RESISTANCE PROTEIN MDTA"/>
    <property type="match status" value="1"/>
</dbReference>
<accession>A0A1H1NZZ1</accession>
<reference evidence="4 5" key="1">
    <citation type="submission" date="2016-10" db="EMBL/GenBank/DDBJ databases">
        <authorList>
            <person name="de Groot N.N."/>
        </authorList>
    </citation>
    <scope>NUCLEOTIDE SEQUENCE [LARGE SCALE GENOMIC DNA]</scope>
    <source>
        <strain evidence="4 5">DSM 22126</strain>
    </source>
</reference>
<feature type="region of interest" description="Disordered" evidence="1">
    <location>
        <begin position="195"/>
        <end position="225"/>
    </location>
</feature>
<dbReference type="InterPro" id="IPR036365">
    <property type="entry name" value="PGBD-like_sf"/>
</dbReference>
<sequence length="431" mass="44002">MTRLARTRGRARWIWAVVVSAVVAIVAAFVAGVFVDSPWRDAAANAERQPLVTATVEERELTADAPVVEGRYLAGTTSELTTTGDAALPVVTSQLLEPGDDVTSGSVIAEISGRPVIALALPFMLYRDLAPGAEGADVRVVQDVLATLGHYDGAVDGKYGGQTSAAVDRLYAAAGYPAPSPGPDALAAVEAAEADLSQAPAAPSGEQDGERSTEAGDETPGGPSTVDVAAARVALSDAREAAGTPLPRSEIAQLADAATVLSVASVGTLLSDGASYLRVRTGMPAVTARVPVGAVDAFPVGASVTVYSVTDTSAAIDGVVSDVSEFRDPDSETIPNISGHDVSIRFDAQDLPFDEGDTMVLEPVEETEPLADGPAVPLLALREGPEGSYVLSPDGQQIPVDVVATGHGYAVVRGVDPGDTVVVSGNPDRDA</sequence>
<dbReference type="InterPro" id="IPR002477">
    <property type="entry name" value="Peptidoglycan-bd-like"/>
</dbReference>
<dbReference type="GO" id="GO:1990281">
    <property type="term" value="C:efflux pump complex"/>
    <property type="evidence" value="ECO:0007669"/>
    <property type="project" value="TreeGrafter"/>
</dbReference>
<protein>
    <submittedName>
        <fullName evidence="4">Putative peptidoglycan binding domain-containing protein</fullName>
    </submittedName>
</protein>
<feature type="transmembrane region" description="Helical" evidence="2">
    <location>
        <begin position="12"/>
        <end position="35"/>
    </location>
</feature>
<dbReference type="Gene3D" id="1.10.101.10">
    <property type="entry name" value="PGBD-like superfamily/PGBD"/>
    <property type="match status" value="1"/>
</dbReference>
<dbReference type="SUPFAM" id="SSF47090">
    <property type="entry name" value="PGBD-like"/>
    <property type="match status" value="1"/>
</dbReference>
<evidence type="ECO:0000256" key="1">
    <source>
        <dbReference type="SAM" id="MobiDB-lite"/>
    </source>
</evidence>
<dbReference type="GO" id="GO:0015562">
    <property type="term" value="F:efflux transmembrane transporter activity"/>
    <property type="evidence" value="ECO:0007669"/>
    <property type="project" value="TreeGrafter"/>
</dbReference>
<keyword evidence="2" id="KW-1133">Transmembrane helix</keyword>